<gene>
    <name evidence="1" type="ORF">ESN35_06725</name>
</gene>
<dbReference type="Proteomes" id="UP000293589">
    <property type="component" value="Chromosome"/>
</dbReference>
<dbReference type="KEGG" id="bgx:ESN35_06725"/>
<evidence type="ECO:0000313" key="1">
    <source>
        <dbReference type="EMBL" id="QAY33130.1"/>
    </source>
</evidence>
<dbReference type="AlphaFoldDB" id="A0A4P6DWJ0"/>
<dbReference type="RefSeq" id="WP_129237635.1">
    <property type="nucleotide sequence ID" value="NZ_CP035464.1"/>
</dbReference>
<organism evidence="1 2">
    <name type="scientific">Bifidobacterium pullorum subsp. gallinarum</name>
    <dbReference type="NCBI Taxonomy" id="78344"/>
    <lineage>
        <taxon>Bacteria</taxon>
        <taxon>Bacillati</taxon>
        <taxon>Actinomycetota</taxon>
        <taxon>Actinomycetes</taxon>
        <taxon>Bifidobacteriales</taxon>
        <taxon>Bifidobacteriaceae</taxon>
        <taxon>Bifidobacterium</taxon>
    </lineage>
</organism>
<dbReference type="EMBL" id="CP035464">
    <property type="protein sequence ID" value="QAY33130.1"/>
    <property type="molecule type" value="Genomic_DNA"/>
</dbReference>
<sequence length="100" mass="11529">MSIAWNEAETIYQPPSICSGQYDRDTRIKAYVRGRTAKPCDEQVEVVAAILFEESWTNRPAPISFDEFKAISKDKYTDEKIEGFRRRAHMLLNAARKAVM</sequence>
<evidence type="ECO:0000313" key="2">
    <source>
        <dbReference type="Proteomes" id="UP000293589"/>
    </source>
</evidence>
<proteinExistence type="predicted"/>
<reference evidence="1 2" key="1">
    <citation type="submission" date="2019-01" db="EMBL/GenBank/DDBJ databases">
        <title>Complete genome sequence of Bifidobacterium gallinarum CACC 514.</title>
        <authorList>
            <person name="Jung M."/>
        </authorList>
    </citation>
    <scope>NUCLEOTIDE SEQUENCE [LARGE SCALE GENOMIC DNA]</scope>
    <source>
        <strain evidence="1 2">CACC 514</strain>
    </source>
</reference>
<accession>A0A4P6DWJ0</accession>
<protein>
    <submittedName>
        <fullName evidence="1">Uncharacterized protein</fullName>
    </submittedName>
</protein>
<name>A0A4P6DWJ0_9BIFI</name>